<feature type="region of interest" description="Disordered" evidence="3">
    <location>
        <begin position="1"/>
        <end position="26"/>
    </location>
</feature>
<gene>
    <name evidence="5" type="ORF">VSDG_08606</name>
</gene>
<dbReference type="Gene3D" id="4.10.240.10">
    <property type="entry name" value="Zn(2)-C6 fungal-type DNA-binding domain"/>
    <property type="match status" value="1"/>
</dbReference>
<protein>
    <recommendedName>
        <fullName evidence="4">Zn(2)-C6 fungal-type domain-containing protein</fullName>
    </recommendedName>
</protein>
<dbReference type="Proteomes" id="UP000284375">
    <property type="component" value="Unassembled WGS sequence"/>
</dbReference>
<dbReference type="GO" id="GO:0005634">
    <property type="term" value="C:nucleus"/>
    <property type="evidence" value="ECO:0007669"/>
    <property type="project" value="UniProtKB-SubCell"/>
</dbReference>
<feature type="compositionally biased region" description="Basic and acidic residues" evidence="3">
    <location>
        <begin position="119"/>
        <end position="131"/>
    </location>
</feature>
<comment type="caution">
    <text evidence="5">The sequence shown here is derived from an EMBL/GenBank/DDBJ whole genome shotgun (WGS) entry which is preliminary data.</text>
</comment>
<evidence type="ECO:0000313" key="5">
    <source>
        <dbReference type="EMBL" id="ROV89791.1"/>
    </source>
</evidence>
<name>A0A423VFI9_CYTCH</name>
<accession>A0A423VFI9</accession>
<dbReference type="CDD" id="cd00067">
    <property type="entry name" value="GAL4"/>
    <property type="match status" value="1"/>
</dbReference>
<evidence type="ECO:0000259" key="4">
    <source>
        <dbReference type="PROSITE" id="PS50048"/>
    </source>
</evidence>
<dbReference type="Pfam" id="PF00172">
    <property type="entry name" value="Zn_clus"/>
    <property type="match status" value="1"/>
</dbReference>
<keyword evidence="2" id="KW-0539">Nucleus</keyword>
<dbReference type="CDD" id="cd12148">
    <property type="entry name" value="fungal_TF_MHR"/>
    <property type="match status" value="1"/>
</dbReference>
<sequence>MKRRMSHSTAATDQESPRRRRQPQTSCNFCRSKKLKCDRLQPCSNCTSRGVPCEGQWLPSRSPAPARTSVSSPDVLDRLHRLEEAVFGPAPGAVVENIDPGQHAKSKDEETLVPQPSRTQRERSAELDFNHGTEAPVPNDCDTIIFRATRSGEISNTGRLSVRCIDLPSQDDALALFEDFLVYTRSYNVNNVHGPTVYTMINDLYTQLAQGQTIDFDSAALILSFCAASAFFWDKNCSSAFNFLTEENATAQSHVWRGAAFDLLDQSQRTTLVSLNAIHARLILADLIYNLEGTSSRFRYVHSGARAAAYELGLHVVDLPGNEPGDDEFLREIKRRIWWYLATTDWLLCTSGGPNNKTYTVNPNHMRVNLPTYIPGSDQLIPLYGAWSEVVVLHMKLRIRIGEASREIADALPLGSGGIETLPYSRVAALDRLYEKIMLDLPSIFSNVNEIQPTEEVARYIALQRSLGKLSLYARRARLLRPLLQVNNLPQQFEVFRRTCLDSTEVVMDIASTILTETVDSRAATNARGSRYRGGLVINHLFNACAVLATDPALRGGESEGSPVADAGTERRRAALANACRLLEKTGEKSAMAANMVRRLVSVLRKHHVHVDEAGSHRPLGSGTFAVSGQMSTPKSPPQALAEKQTISRDKSPFIANQQQAVPLDWGYEMMEPNGLSGIWNDFLATNPTDDGWQQLFADLDDSYTGGGTY</sequence>
<dbReference type="InterPro" id="IPR036864">
    <property type="entry name" value="Zn2-C6_fun-type_DNA-bd_sf"/>
</dbReference>
<dbReference type="InterPro" id="IPR001138">
    <property type="entry name" value="Zn2Cys6_DnaBD"/>
</dbReference>
<dbReference type="AlphaFoldDB" id="A0A423VFI9"/>
<reference evidence="5 6" key="1">
    <citation type="submission" date="2015-09" db="EMBL/GenBank/DDBJ databases">
        <title>Host preference determinants of Valsa canker pathogens revealed by comparative genomics.</title>
        <authorList>
            <person name="Yin Z."/>
            <person name="Huang L."/>
        </authorList>
    </citation>
    <scope>NUCLEOTIDE SEQUENCE [LARGE SCALE GENOMIC DNA]</scope>
    <source>
        <strain evidence="5 6">YSFL</strain>
    </source>
</reference>
<feature type="domain" description="Zn(2)-C6 fungal-type" evidence="4">
    <location>
        <begin position="26"/>
        <end position="53"/>
    </location>
</feature>
<evidence type="ECO:0000313" key="6">
    <source>
        <dbReference type="Proteomes" id="UP000284375"/>
    </source>
</evidence>
<dbReference type="PANTHER" id="PTHR31001:SF90">
    <property type="entry name" value="CENTROMERE DNA-BINDING PROTEIN COMPLEX CBF3 SUBUNIT B"/>
    <property type="match status" value="1"/>
</dbReference>
<dbReference type="InterPro" id="IPR050613">
    <property type="entry name" value="Sec_Metabolite_Reg"/>
</dbReference>
<comment type="subcellular location">
    <subcellularLocation>
        <location evidence="1">Nucleus</location>
    </subcellularLocation>
</comment>
<dbReference type="GO" id="GO:0000981">
    <property type="term" value="F:DNA-binding transcription factor activity, RNA polymerase II-specific"/>
    <property type="evidence" value="ECO:0007669"/>
    <property type="project" value="InterPro"/>
</dbReference>
<dbReference type="PROSITE" id="PS50048">
    <property type="entry name" value="ZN2_CY6_FUNGAL_2"/>
    <property type="match status" value="1"/>
</dbReference>
<evidence type="ECO:0000256" key="3">
    <source>
        <dbReference type="SAM" id="MobiDB-lite"/>
    </source>
</evidence>
<feature type="region of interest" description="Disordered" evidence="3">
    <location>
        <begin position="627"/>
        <end position="652"/>
    </location>
</feature>
<proteinExistence type="predicted"/>
<dbReference type="GO" id="GO:0008270">
    <property type="term" value="F:zinc ion binding"/>
    <property type="evidence" value="ECO:0007669"/>
    <property type="project" value="InterPro"/>
</dbReference>
<dbReference type="PROSITE" id="PS00463">
    <property type="entry name" value="ZN2_CY6_FUNGAL_1"/>
    <property type="match status" value="1"/>
</dbReference>
<dbReference type="STRING" id="252740.A0A423VFI9"/>
<dbReference type="OrthoDB" id="3014581at2759"/>
<evidence type="ECO:0000256" key="2">
    <source>
        <dbReference type="ARBA" id="ARBA00023242"/>
    </source>
</evidence>
<dbReference type="PANTHER" id="PTHR31001">
    <property type="entry name" value="UNCHARACTERIZED TRANSCRIPTIONAL REGULATORY PROTEIN"/>
    <property type="match status" value="1"/>
</dbReference>
<dbReference type="SMART" id="SM00066">
    <property type="entry name" value="GAL4"/>
    <property type="match status" value="1"/>
</dbReference>
<dbReference type="EMBL" id="LJZO01000055">
    <property type="protein sequence ID" value="ROV89791.1"/>
    <property type="molecule type" value="Genomic_DNA"/>
</dbReference>
<dbReference type="SUPFAM" id="SSF57701">
    <property type="entry name" value="Zn2/Cys6 DNA-binding domain"/>
    <property type="match status" value="1"/>
</dbReference>
<feature type="region of interest" description="Disordered" evidence="3">
    <location>
        <begin position="92"/>
        <end position="132"/>
    </location>
</feature>
<keyword evidence="6" id="KW-1185">Reference proteome</keyword>
<evidence type="ECO:0000256" key="1">
    <source>
        <dbReference type="ARBA" id="ARBA00004123"/>
    </source>
</evidence>
<organism evidence="5 6">
    <name type="scientific">Cytospora chrysosperma</name>
    <name type="common">Cytospora canker fungus</name>
    <name type="synonym">Sphaeria chrysosperma</name>
    <dbReference type="NCBI Taxonomy" id="252740"/>
    <lineage>
        <taxon>Eukaryota</taxon>
        <taxon>Fungi</taxon>
        <taxon>Dikarya</taxon>
        <taxon>Ascomycota</taxon>
        <taxon>Pezizomycotina</taxon>
        <taxon>Sordariomycetes</taxon>
        <taxon>Sordariomycetidae</taxon>
        <taxon>Diaporthales</taxon>
        <taxon>Cytosporaceae</taxon>
        <taxon>Cytospora</taxon>
    </lineage>
</organism>